<protein>
    <submittedName>
        <fullName evidence="2">Methyltransferase domain-containing protein</fullName>
    </submittedName>
</protein>
<dbReference type="SUPFAM" id="SSF53335">
    <property type="entry name" value="S-adenosyl-L-methionine-dependent methyltransferases"/>
    <property type="match status" value="1"/>
</dbReference>
<gene>
    <name evidence="2" type="ORF">HYG79_16560</name>
</gene>
<dbReference type="EMBL" id="CP058595">
    <property type="protein sequence ID" value="QLG46896.1"/>
    <property type="molecule type" value="Genomic_DNA"/>
</dbReference>
<dbReference type="KEGG" id="cagg:HYG79_16560"/>
<dbReference type="AlphaFoldDB" id="A0A7H9ATZ7"/>
<evidence type="ECO:0000259" key="1">
    <source>
        <dbReference type="Pfam" id="PF13847"/>
    </source>
</evidence>
<dbReference type="InterPro" id="IPR029063">
    <property type="entry name" value="SAM-dependent_MTases_sf"/>
</dbReference>
<dbReference type="InterPro" id="IPR025714">
    <property type="entry name" value="Methyltranfer_dom"/>
</dbReference>
<organism evidence="2 3">
    <name type="scientific">Costertonia aggregata</name>
    <dbReference type="NCBI Taxonomy" id="343403"/>
    <lineage>
        <taxon>Bacteria</taxon>
        <taxon>Pseudomonadati</taxon>
        <taxon>Bacteroidota</taxon>
        <taxon>Flavobacteriia</taxon>
        <taxon>Flavobacteriales</taxon>
        <taxon>Flavobacteriaceae</taxon>
        <taxon>Costertonia</taxon>
    </lineage>
</organism>
<keyword evidence="2" id="KW-0808">Transferase</keyword>
<dbReference type="CDD" id="cd02440">
    <property type="entry name" value="AdoMet_MTases"/>
    <property type="match status" value="1"/>
</dbReference>
<feature type="domain" description="Methyltransferase" evidence="1">
    <location>
        <begin position="36"/>
        <end position="143"/>
    </location>
</feature>
<dbReference type="Gene3D" id="3.40.50.150">
    <property type="entry name" value="Vaccinia Virus protein VP39"/>
    <property type="match status" value="1"/>
</dbReference>
<dbReference type="Proteomes" id="UP000509302">
    <property type="component" value="Chromosome"/>
</dbReference>
<dbReference type="GO" id="GO:0032259">
    <property type="term" value="P:methylation"/>
    <property type="evidence" value="ECO:0007669"/>
    <property type="project" value="UniProtKB-KW"/>
</dbReference>
<dbReference type="GO" id="GO:0008168">
    <property type="term" value="F:methyltransferase activity"/>
    <property type="evidence" value="ECO:0007669"/>
    <property type="project" value="UniProtKB-KW"/>
</dbReference>
<dbReference type="Pfam" id="PF13847">
    <property type="entry name" value="Methyltransf_31"/>
    <property type="match status" value="1"/>
</dbReference>
<dbReference type="RefSeq" id="WP_179243175.1">
    <property type="nucleotide sequence ID" value="NZ_CP058595.1"/>
</dbReference>
<evidence type="ECO:0000313" key="3">
    <source>
        <dbReference type="Proteomes" id="UP000509302"/>
    </source>
</evidence>
<evidence type="ECO:0000313" key="2">
    <source>
        <dbReference type="EMBL" id="QLG46896.1"/>
    </source>
</evidence>
<keyword evidence="2" id="KW-0489">Methyltransferase</keyword>
<reference evidence="2 3" key="1">
    <citation type="journal article" date="2006" name="Int. J. Syst. Evol. Microbiol.">
        <title>Costertonia aggregata gen. nov., sp. nov., a mesophilic marine bacterium of the family Flavobacteriaceae, isolated from a mature biofilm.</title>
        <authorList>
            <person name="Kwon K.K."/>
            <person name="Lee Y.K."/>
            <person name="Lee H.K."/>
        </authorList>
    </citation>
    <scope>NUCLEOTIDE SEQUENCE [LARGE SCALE GENOMIC DNA]</scope>
    <source>
        <strain evidence="2 3">KCCM 42265</strain>
    </source>
</reference>
<proteinExistence type="predicted"/>
<dbReference type="PANTHER" id="PTHR43861">
    <property type="entry name" value="TRANS-ACONITATE 2-METHYLTRANSFERASE-RELATED"/>
    <property type="match status" value="1"/>
</dbReference>
<sequence>MSKSERFWDKLSKDYDTKAKDKTFEQILRRTPKYLHSEAVVLDFGCATGLYAFAFADAVKTVYAFDTSTKMILKAKNMAEKNGNHTLIFSQTTLFDDRYKEGSFDIILGFNILLYFKDIENVLARMHRLLKPNGLIITSTACLKEKRTCIGILSGTIIHVLKKIGVLPYLNFLKMGELKTLIIKSGFTIIESEVLIEKPATEYFIVAKKEP</sequence>
<accession>A0A7H9ATZ7</accession>
<keyword evidence="3" id="KW-1185">Reference proteome</keyword>
<name>A0A7H9ATZ7_9FLAO</name>